<protein>
    <recommendedName>
        <fullName evidence="3">Lipoprotein</fullName>
    </recommendedName>
</protein>
<dbReference type="RefSeq" id="WP_145073032.1">
    <property type="nucleotide sequence ID" value="NZ_CP036425.1"/>
</dbReference>
<dbReference type="AlphaFoldDB" id="A0A517YPB7"/>
<dbReference type="Proteomes" id="UP000317369">
    <property type="component" value="Chromosome"/>
</dbReference>
<accession>A0A517YPB7</accession>
<gene>
    <name evidence="1" type="ORF">KS4_00970</name>
</gene>
<sequence>MNRVTSTAVLLLAILFVLVAGGCVGPHRGGPMQAHKDLSKGKWELRSSGIAYPPRVYSRFLWDKVGVRVHIYRGKLPKDPDKSIYGYNDVVIAALEGKYGKGVMEKLDDEFNYVMNRDYVPLPKGMKRLEMSSYFMRKDTPKRLPKFVDVSQ</sequence>
<evidence type="ECO:0000313" key="2">
    <source>
        <dbReference type="Proteomes" id="UP000317369"/>
    </source>
</evidence>
<evidence type="ECO:0000313" key="1">
    <source>
        <dbReference type="EMBL" id="QDU32068.1"/>
    </source>
</evidence>
<dbReference type="KEGG" id="pcor:KS4_00970"/>
<dbReference type="PROSITE" id="PS51257">
    <property type="entry name" value="PROKAR_LIPOPROTEIN"/>
    <property type="match status" value="1"/>
</dbReference>
<name>A0A517YPB7_9BACT</name>
<keyword evidence="2" id="KW-1185">Reference proteome</keyword>
<dbReference type="EMBL" id="CP036425">
    <property type="protein sequence ID" value="QDU32068.1"/>
    <property type="molecule type" value="Genomic_DNA"/>
</dbReference>
<proteinExistence type="predicted"/>
<reference evidence="1 2" key="1">
    <citation type="submission" date="2019-02" db="EMBL/GenBank/DDBJ databases">
        <title>Deep-cultivation of Planctomycetes and their phenomic and genomic characterization uncovers novel biology.</title>
        <authorList>
            <person name="Wiegand S."/>
            <person name="Jogler M."/>
            <person name="Boedeker C."/>
            <person name="Pinto D."/>
            <person name="Vollmers J."/>
            <person name="Rivas-Marin E."/>
            <person name="Kohn T."/>
            <person name="Peeters S.H."/>
            <person name="Heuer A."/>
            <person name="Rast P."/>
            <person name="Oberbeckmann S."/>
            <person name="Bunk B."/>
            <person name="Jeske O."/>
            <person name="Meyerdierks A."/>
            <person name="Storesund J.E."/>
            <person name="Kallscheuer N."/>
            <person name="Luecker S."/>
            <person name="Lage O.M."/>
            <person name="Pohl T."/>
            <person name="Merkel B.J."/>
            <person name="Hornburger P."/>
            <person name="Mueller R.-W."/>
            <person name="Bruemmer F."/>
            <person name="Labrenz M."/>
            <person name="Spormann A.M."/>
            <person name="Op den Camp H."/>
            <person name="Overmann J."/>
            <person name="Amann R."/>
            <person name="Jetten M.S.M."/>
            <person name="Mascher T."/>
            <person name="Medema M.H."/>
            <person name="Devos D.P."/>
            <person name="Kaster A.-K."/>
            <person name="Ovreas L."/>
            <person name="Rohde M."/>
            <person name="Galperin M.Y."/>
            <person name="Jogler C."/>
        </authorList>
    </citation>
    <scope>NUCLEOTIDE SEQUENCE [LARGE SCALE GENOMIC DNA]</scope>
    <source>
        <strain evidence="1 2">KS4</strain>
    </source>
</reference>
<organism evidence="1 2">
    <name type="scientific">Poriferisphaera corsica</name>
    <dbReference type="NCBI Taxonomy" id="2528020"/>
    <lineage>
        <taxon>Bacteria</taxon>
        <taxon>Pseudomonadati</taxon>
        <taxon>Planctomycetota</taxon>
        <taxon>Phycisphaerae</taxon>
        <taxon>Phycisphaerales</taxon>
        <taxon>Phycisphaeraceae</taxon>
        <taxon>Poriferisphaera</taxon>
    </lineage>
</organism>
<evidence type="ECO:0008006" key="3">
    <source>
        <dbReference type="Google" id="ProtNLM"/>
    </source>
</evidence>